<evidence type="ECO:0000313" key="2">
    <source>
        <dbReference type="EMBL" id="RIV91831.1"/>
    </source>
</evidence>
<dbReference type="AlphaFoldDB" id="A0A3A1PDH9"/>
<dbReference type="InterPro" id="IPR005135">
    <property type="entry name" value="Endo/exonuclease/phosphatase"/>
</dbReference>
<dbReference type="GO" id="GO:0006506">
    <property type="term" value="P:GPI anchor biosynthetic process"/>
    <property type="evidence" value="ECO:0007669"/>
    <property type="project" value="TreeGrafter"/>
</dbReference>
<dbReference type="GO" id="GO:0016020">
    <property type="term" value="C:membrane"/>
    <property type="evidence" value="ECO:0007669"/>
    <property type="project" value="GOC"/>
</dbReference>
<dbReference type="SUPFAM" id="SSF56219">
    <property type="entry name" value="DNase I-like"/>
    <property type="match status" value="1"/>
</dbReference>
<keyword evidence="2" id="KW-0540">Nuclease</keyword>
<dbReference type="Gene3D" id="3.60.10.10">
    <property type="entry name" value="Endonuclease/exonuclease/phosphatase"/>
    <property type="match status" value="1"/>
</dbReference>
<keyword evidence="3" id="KW-1185">Reference proteome</keyword>
<dbReference type="InterPro" id="IPR051916">
    <property type="entry name" value="GPI-anchor_lipid_remodeler"/>
</dbReference>
<feature type="domain" description="Endonuclease/exonuclease/phosphatase" evidence="1">
    <location>
        <begin position="7"/>
        <end position="220"/>
    </location>
</feature>
<proteinExistence type="predicted"/>
<sequence>MTELTFASYNVHKAVGADRRRDPERILAVIDELGADVVGLQEVDLRLGPRASVFERARLEHLGWQLASVPMKPASLGWHGNMLLVREGLTIDAVDAVHLPRLEPRGALTASLRVDGQPIRVTSMHLDLSGLRRKAQLALLCAAGRASGQPALMLGDLNAWLAHPERLRGLHDYWSVLTPGRSFPARGPLLSLDRMIVSPHWRCEQLEVFRSPLAREASDHLPIRARLTLDAQNLGTAPTQ</sequence>
<dbReference type="OrthoDB" id="9813425at2"/>
<keyword evidence="2" id="KW-0255">Endonuclease</keyword>
<protein>
    <submittedName>
        <fullName evidence="2">Endonuclease</fullName>
    </submittedName>
</protein>
<evidence type="ECO:0000259" key="1">
    <source>
        <dbReference type="Pfam" id="PF03372"/>
    </source>
</evidence>
<name>A0A3A1PDH9_9SPHN</name>
<dbReference type="EMBL" id="QXFM01000017">
    <property type="protein sequence ID" value="RIV91831.1"/>
    <property type="molecule type" value="Genomic_DNA"/>
</dbReference>
<reference evidence="2 3" key="1">
    <citation type="submission" date="2018-08" db="EMBL/GenBank/DDBJ databases">
        <title>Erythrobacter zhengii sp.nov., a bacterium isolated from deep-sea sediment.</title>
        <authorList>
            <person name="Fang C."/>
            <person name="Wu Y.-H."/>
            <person name="Sun C."/>
            <person name="Wang H."/>
            <person name="Cheng H."/>
            <person name="Meng F.-X."/>
            <person name="Wang C.-S."/>
            <person name="Xu X.-W."/>
        </authorList>
    </citation>
    <scope>NUCLEOTIDE SEQUENCE [LARGE SCALE GENOMIC DNA]</scope>
    <source>
        <strain evidence="2 3">CCTCC AB 2015396</strain>
    </source>
</reference>
<evidence type="ECO:0000313" key="3">
    <source>
        <dbReference type="Proteomes" id="UP000265366"/>
    </source>
</evidence>
<dbReference type="PANTHER" id="PTHR14859">
    <property type="entry name" value="CALCOFLUOR WHITE HYPERSENSITIVE PROTEIN PRECURSOR"/>
    <property type="match status" value="1"/>
</dbReference>
<dbReference type="RefSeq" id="WP_119591573.1">
    <property type="nucleotide sequence ID" value="NZ_QXFM01000017.1"/>
</dbReference>
<dbReference type="InterPro" id="IPR036691">
    <property type="entry name" value="Endo/exonu/phosph_ase_sf"/>
</dbReference>
<comment type="caution">
    <text evidence="2">The sequence shown here is derived from an EMBL/GenBank/DDBJ whole genome shotgun (WGS) entry which is preliminary data.</text>
</comment>
<organism evidence="2 3">
    <name type="scientific">Aurantiacibacter xanthus</name>
    <dbReference type="NCBI Taxonomy" id="1784712"/>
    <lineage>
        <taxon>Bacteria</taxon>
        <taxon>Pseudomonadati</taxon>
        <taxon>Pseudomonadota</taxon>
        <taxon>Alphaproteobacteria</taxon>
        <taxon>Sphingomonadales</taxon>
        <taxon>Erythrobacteraceae</taxon>
        <taxon>Aurantiacibacter</taxon>
    </lineage>
</organism>
<dbReference type="Pfam" id="PF03372">
    <property type="entry name" value="Exo_endo_phos"/>
    <property type="match status" value="1"/>
</dbReference>
<dbReference type="PANTHER" id="PTHR14859:SF15">
    <property type="entry name" value="ENDONUCLEASE_EXONUCLEASE_PHOSPHATASE DOMAIN-CONTAINING PROTEIN"/>
    <property type="match status" value="1"/>
</dbReference>
<dbReference type="Proteomes" id="UP000265366">
    <property type="component" value="Unassembled WGS sequence"/>
</dbReference>
<keyword evidence="2" id="KW-0378">Hydrolase</keyword>
<dbReference type="GO" id="GO:0004519">
    <property type="term" value="F:endonuclease activity"/>
    <property type="evidence" value="ECO:0007669"/>
    <property type="project" value="UniProtKB-KW"/>
</dbReference>
<accession>A0A3A1PDH9</accession>
<gene>
    <name evidence="2" type="ORF">D2V17_02525</name>
</gene>